<name>U6L7Q7_EIMTE</name>
<feature type="compositionally biased region" description="Low complexity" evidence="1">
    <location>
        <begin position="84"/>
        <end position="94"/>
    </location>
</feature>
<feature type="compositionally biased region" description="Low complexity" evidence="1">
    <location>
        <begin position="252"/>
        <end position="264"/>
    </location>
</feature>
<evidence type="ECO:0000256" key="1">
    <source>
        <dbReference type="SAM" id="MobiDB-lite"/>
    </source>
</evidence>
<dbReference type="AlphaFoldDB" id="U6L7Q7"/>
<organism evidence="2 3">
    <name type="scientific">Eimeria tenella</name>
    <name type="common">Coccidian parasite</name>
    <dbReference type="NCBI Taxonomy" id="5802"/>
    <lineage>
        <taxon>Eukaryota</taxon>
        <taxon>Sar</taxon>
        <taxon>Alveolata</taxon>
        <taxon>Apicomplexa</taxon>
        <taxon>Conoidasida</taxon>
        <taxon>Coccidia</taxon>
        <taxon>Eucoccidiorida</taxon>
        <taxon>Eimeriorina</taxon>
        <taxon>Eimeriidae</taxon>
        <taxon>Eimeria</taxon>
    </lineage>
</organism>
<evidence type="ECO:0000313" key="2">
    <source>
        <dbReference type="EMBL" id="CDJ45248.1"/>
    </source>
</evidence>
<dbReference type="GeneID" id="25251982"/>
<feature type="region of interest" description="Disordered" evidence="1">
    <location>
        <begin position="84"/>
        <end position="123"/>
    </location>
</feature>
<feature type="compositionally biased region" description="Basic residues" evidence="1">
    <location>
        <begin position="95"/>
        <end position="106"/>
    </location>
</feature>
<dbReference type="OrthoDB" id="10531782at2759"/>
<dbReference type="Proteomes" id="UP000030747">
    <property type="component" value="Unassembled WGS sequence"/>
</dbReference>
<gene>
    <name evidence="2" type="ORF">ETH_00014125</name>
</gene>
<reference evidence="2" key="2">
    <citation type="submission" date="2013-10" db="EMBL/GenBank/DDBJ databases">
        <authorList>
            <person name="Aslett M."/>
        </authorList>
    </citation>
    <scope>NUCLEOTIDE SEQUENCE [LARGE SCALE GENOMIC DNA]</scope>
    <source>
        <strain evidence="2">Houghton</strain>
    </source>
</reference>
<sequence length="427" mass="45500">MLWTPLPGRPRCPSCGGCWGGLGISCDGQVVKLLPALLLQQQQQQQAAASARDPQLQQLKAKGAVLLQHQRLQEKHKRYVLQQLQQQLQQQPQQQRRHRQRHRHHSREPPRPSPLLEPASAPPPLRISAEEKAAVPAAAVAAAAAAATAAAAADDCLHRTCDCPVGLYAEAGRFWPSAAARSAASASAAAAAEAAAAAAKAREAGSQSSWQDEIHKAAAAAADAIEFAAQASSGDLCSSLPSRLSMAAAAGGARSSSSSSSSSSVRWGMGSDPQSNLAEANAIALLAMGNAAAAAALLDKDTAALLSHLVLVLQPPLLQSRALLPLLQLLSHLRDLWLCDFMRPEEEGAAAASPGVFSPPWQQQQQQQLLQQQQQRQQHTRHWDPRRDPREGIGGLRCLLQPLLSRRARQLMAVLFQTAHCGLVKET</sequence>
<feature type="compositionally biased region" description="Low complexity" evidence="1">
    <location>
        <begin position="362"/>
        <end position="377"/>
    </location>
</feature>
<proteinExistence type="predicted"/>
<protein>
    <submittedName>
        <fullName evidence="2">Uncharacterized protein</fullName>
    </submittedName>
</protein>
<dbReference type="VEuPathDB" id="ToxoDB:ETH_00014125"/>
<keyword evidence="3" id="KW-1185">Reference proteome</keyword>
<dbReference type="EMBL" id="HG678108">
    <property type="protein sequence ID" value="CDJ45248.1"/>
    <property type="molecule type" value="Genomic_DNA"/>
</dbReference>
<feature type="region of interest" description="Disordered" evidence="1">
    <location>
        <begin position="349"/>
        <end position="389"/>
    </location>
</feature>
<feature type="compositionally biased region" description="Pro residues" evidence="1">
    <location>
        <begin position="111"/>
        <end position="123"/>
    </location>
</feature>
<dbReference type="RefSeq" id="XP_013235995.1">
    <property type="nucleotide sequence ID" value="XM_013380541.1"/>
</dbReference>
<evidence type="ECO:0000313" key="3">
    <source>
        <dbReference type="Proteomes" id="UP000030747"/>
    </source>
</evidence>
<feature type="region of interest" description="Disordered" evidence="1">
    <location>
        <begin position="252"/>
        <end position="271"/>
    </location>
</feature>
<accession>U6L7Q7</accession>
<dbReference type="VEuPathDB" id="ToxoDB:ETH2_1214800"/>
<reference evidence="2" key="1">
    <citation type="submission" date="2013-10" db="EMBL/GenBank/DDBJ databases">
        <title>Genomic analysis of the causative agents of coccidiosis in chickens.</title>
        <authorList>
            <person name="Reid A.J."/>
            <person name="Blake D."/>
            <person name="Billington K."/>
            <person name="Browne H."/>
            <person name="Dunn M."/>
            <person name="Hung S."/>
            <person name="Kawahara F."/>
            <person name="Miranda-Saavedra D."/>
            <person name="Mourier T."/>
            <person name="Nagra H."/>
            <person name="Otto T.D."/>
            <person name="Rawlings N."/>
            <person name="Sanchez A."/>
            <person name="Sanders M."/>
            <person name="Subramaniam C."/>
            <person name="Tay Y."/>
            <person name="Dear P."/>
            <person name="Doerig C."/>
            <person name="Gruber A."/>
            <person name="Parkinson J."/>
            <person name="Shirley M."/>
            <person name="Wan K.L."/>
            <person name="Berriman M."/>
            <person name="Tomley F."/>
            <person name="Pain A."/>
        </authorList>
    </citation>
    <scope>NUCLEOTIDE SEQUENCE [LARGE SCALE GENOMIC DNA]</scope>
    <source>
        <strain evidence="2">Houghton</strain>
    </source>
</reference>